<dbReference type="AlphaFoldDB" id="A0A8X6IWF3"/>
<dbReference type="SMART" id="SM00356">
    <property type="entry name" value="ZnF_C3H1"/>
    <property type="match status" value="1"/>
</dbReference>
<dbReference type="OrthoDB" id="10072532at2759"/>
<evidence type="ECO:0000256" key="5">
    <source>
        <dbReference type="SAM" id="MobiDB-lite"/>
    </source>
</evidence>
<reference evidence="7" key="1">
    <citation type="submission" date="2020-08" db="EMBL/GenBank/DDBJ databases">
        <title>Multicomponent nature underlies the extraordinary mechanical properties of spider dragline silk.</title>
        <authorList>
            <person name="Kono N."/>
            <person name="Nakamura H."/>
            <person name="Mori M."/>
            <person name="Yoshida Y."/>
            <person name="Ohtoshi R."/>
            <person name="Malay A.D."/>
            <person name="Moran D.A.P."/>
            <person name="Tomita M."/>
            <person name="Numata K."/>
            <person name="Arakawa K."/>
        </authorList>
    </citation>
    <scope>NUCLEOTIDE SEQUENCE</scope>
</reference>
<keyword evidence="8" id="KW-1185">Reference proteome</keyword>
<feature type="region of interest" description="Disordered" evidence="5">
    <location>
        <begin position="346"/>
        <end position="500"/>
    </location>
</feature>
<feature type="compositionally biased region" description="Basic and acidic residues" evidence="5">
    <location>
        <begin position="293"/>
        <end position="305"/>
    </location>
</feature>
<feature type="compositionally biased region" description="Basic residues" evidence="5">
    <location>
        <begin position="403"/>
        <end position="414"/>
    </location>
</feature>
<evidence type="ECO:0000313" key="7">
    <source>
        <dbReference type="EMBL" id="GFS63483.1"/>
    </source>
</evidence>
<dbReference type="PROSITE" id="PS50103">
    <property type="entry name" value="ZF_C3H1"/>
    <property type="match status" value="1"/>
</dbReference>
<gene>
    <name evidence="7" type="primary">AVEN_219347_1</name>
    <name evidence="7" type="ORF">NPIL_686581</name>
</gene>
<dbReference type="SUPFAM" id="SSF90229">
    <property type="entry name" value="CCCH zinc finger"/>
    <property type="match status" value="1"/>
</dbReference>
<evidence type="ECO:0000256" key="3">
    <source>
        <dbReference type="ARBA" id="ARBA00022833"/>
    </source>
</evidence>
<sequence length="697" mass="79187">MSNVEQVENFDMPKSEAILQVEVVPPPKVEVIPKIEYEEPEIVLKREIESPTHTQDLLIDSHNPHEENEIEDTIERKPLVGLEELDFEDETNNVIKTEKTEEQSSASNEASEPIEKKDGECSEKPNDKSIEEGEDDGECSDEDDLEEGELKDPEEKSESMPKEKQRQVCRFFNRGVCFYGLQCRFLHLNSELKGNYNMFAPTSRTYDQSLGNIILPTSQLGIMHNQHRSALRSVPDFLPGPPIMPCNQPVFAQESAWERGLKEAKELVKKASKRKLDPDFENKRLNLSLNANERNEMNDKENDKYPKKKRDDKKNDLFKYDPPYCDVEYDRGDTRGGGQYDRRFENFEVRYPDNRGRGLDKKSRRKSPERMEKGASRFGQKDWRNDVAKERGRGETYFDPWRRSKSPKNRRLRERSRSFGSYSSVSSYSSRSSCSYSRSSSQSSRDGSSRSSSRSRSASRGRSPVYSRSSHSSRSISMDSVSSASSSVSHSSSGHSLVTPSEHEALLRAQEAHPISKADGLPGLTAGGLFFQTKKFDKITVGLKNPEYDPLEEKFQNSKILPNDPYFSNVQNLLPAAEKERVKEPIKGLHPPKQQIKLTLLNKNPQSKLSSLPKKDLDLNRVMPQTERDEMSKLGGFNLAFTRPVTPPPPLPPGVLMKPVPPPTVVPKKSASSRRDELLKQLKAVEDAIARKRAKFC</sequence>
<dbReference type="InterPro" id="IPR036855">
    <property type="entry name" value="Znf_CCCH_sf"/>
</dbReference>
<feature type="compositionally biased region" description="Basic and acidic residues" evidence="5">
    <location>
        <begin position="148"/>
        <end position="164"/>
    </location>
</feature>
<evidence type="ECO:0000259" key="6">
    <source>
        <dbReference type="PROSITE" id="PS50103"/>
    </source>
</evidence>
<keyword evidence="2 4" id="KW-0863">Zinc-finger</keyword>
<dbReference type="Pfam" id="PF00642">
    <property type="entry name" value="zf-CCCH"/>
    <property type="match status" value="1"/>
</dbReference>
<evidence type="ECO:0000256" key="2">
    <source>
        <dbReference type="ARBA" id="ARBA00022771"/>
    </source>
</evidence>
<dbReference type="Proteomes" id="UP000887013">
    <property type="component" value="Unassembled WGS sequence"/>
</dbReference>
<evidence type="ECO:0000256" key="4">
    <source>
        <dbReference type="PROSITE-ProRule" id="PRU00723"/>
    </source>
</evidence>
<dbReference type="GO" id="GO:0071011">
    <property type="term" value="C:precatalytic spliceosome"/>
    <property type="evidence" value="ECO:0007669"/>
    <property type="project" value="TreeGrafter"/>
</dbReference>
<feature type="region of interest" description="Disordered" evidence="5">
    <location>
        <begin position="648"/>
        <end position="674"/>
    </location>
</feature>
<feature type="compositionally biased region" description="Low complexity" evidence="5">
    <location>
        <begin position="418"/>
        <end position="496"/>
    </location>
</feature>
<feature type="zinc finger region" description="C3H1-type" evidence="4">
    <location>
        <begin position="163"/>
        <end position="190"/>
    </location>
</feature>
<proteinExistence type="predicted"/>
<evidence type="ECO:0000256" key="1">
    <source>
        <dbReference type="ARBA" id="ARBA00022723"/>
    </source>
</evidence>
<feature type="region of interest" description="Disordered" evidence="5">
    <location>
        <begin position="47"/>
        <end position="164"/>
    </location>
</feature>
<feature type="compositionally biased region" description="Basic and acidic residues" evidence="5">
    <location>
        <begin position="346"/>
        <end position="402"/>
    </location>
</feature>
<dbReference type="InterPro" id="IPR052647">
    <property type="entry name" value="Zinc_finger_CCCH-type"/>
</dbReference>
<evidence type="ECO:0000313" key="8">
    <source>
        <dbReference type="Proteomes" id="UP000887013"/>
    </source>
</evidence>
<comment type="caution">
    <text evidence="7">The sequence shown here is derived from an EMBL/GenBank/DDBJ whole genome shotgun (WGS) entry which is preliminary data.</text>
</comment>
<dbReference type="GO" id="GO:0008270">
    <property type="term" value="F:zinc ion binding"/>
    <property type="evidence" value="ECO:0007669"/>
    <property type="project" value="UniProtKB-KW"/>
</dbReference>
<feature type="compositionally biased region" description="Basic and acidic residues" evidence="5">
    <location>
        <begin position="62"/>
        <end position="78"/>
    </location>
</feature>
<name>A0A8X6IWF3_NEPPI</name>
<dbReference type="EMBL" id="BMAW01094049">
    <property type="protein sequence ID" value="GFS63483.1"/>
    <property type="molecule type" value="Genomic_DNA"/>
</dbReference>
<keyword evidence="1 4" id="KW-0479">Metal-binding</keyword>
<dbReference type="GO" id="GO:0003723">
    <property type="term" value="F:RNA binding"/>
    <property type="evidence" value="ECO:0007669"/>
    <property type="project" value="TreeGrafter"/>
</dbReference>
<feature type="domain" description="C3H1-type" evidence="6">
    <location>
        <begin position="163"/>
        <end position="190"/>
    </location>
</feature>
<dbReference type="PANTHER" id="PTHR46582:SF1">
    <property type="entry name" value="ZINC FINGER CCCH DOMAIN-CONTAINING PROTEIN 18"/>
    <property type="match status" value="1"/>
</dbReference>
<feature type="compositionally biased region" description="Acidic residues" evidence="5">
    <location>
        <begin position="132"/>
        <end position="147"/>
    </location>
</feature>
<dbReference type="PANTHER" id="PTHR46582">
    <property type="entry name" value="ZINC FINGER CCCH DOMAIN-CONTAINING PROTEIN 18"/>
    <property type="match status" value="1"/>
</dbReference>
<dbReference type="Gene3D" id="4.10.1000.10">
    <property type="entry name" value="Zinc finger, CCCH-type"/>
    <property type="match status" value="1"/>
</dbReference>
<organism evidence="7 8">
    <name type="scientific">Nephila pilipes</name>
    <name type="common">Giant wood spider</name>
    <name type="synonym">Nephila maculata</name>
    <dbReference type="NCBI Taxonomy" id="299642"/>
    <lineage>
        <taxon>Eukaryota</taxon>
        <taxon>Metazoa</taxon>
        <taxon>Ecdysozoa</taxon>
        <taxon>Arthropoda</taxon>
        <taxon>Chelicerata</taxon>
        <taxon>Arachnida</taxon>
        <taxon>Araneae</taxon>
        <taxon>Araneomorphae</taxon>
        <taxon>Entelegynae</taxon>
        <taxon>Araneoidea</taxon>
        <taxon>Nephilidae</taxon>
        <taxon>Nephila</taxon>
    </lineage>
</organism>
<feature type="compositionally biased region" description="Basic and acidic residues" evidence="5">
    <location>
        <begin position="113"/>
        <end position="131"/>
    </location>
</feature>
<keyword evidence="3 4" id="KW-0862">Zinc</keyword>
<feature type="region of interest" description="Disordered" evidence="5">
    <location>
        <begin position="283"/>
        <end position="317"/>
    </location>
</feature>
<dbReference type="InterPro" id="IPR000571">
    <property type="entry name" value="Znf_CCCH"/>
</dbReference>
<feature type="compositionally biased region" description="Pro residues" evidence="5">
    <location>
        <begin position="648"/>
        <end position="665"/>
    </location>
</feature>
<protein>
    <submittedName>
        <fullName evidence="7">C3H1-type domain-containing protein</fullName>
    </submittedName>
</protein>
<accession>A0A8X6IWF3</accession>